<evidence type="ECO:0000313" key="5">
    <source>
        <dbReference type="EMBL" id="TBU52629.1"/>
    </source>
</evidence>
<dbReference type="GO" id="GO:0006338">
    <property type="term" value="P:chromatin remodeling"/>
    <property type="evidence" value="ECO:0007669"/>
    <property type="project" value="UniProtKB-UniRule"/>
</dbReference>
<organism evidence="5 6">
    <name type="scientific">Dichomitus squalens</name>
    <dbReference type="NCBI Taxonomy" id="114155"/>
    <lineage>
        <taxon>Eukaryota</taxon>
        <taxon>Fungi</taxon>
        <taxon>Dikarya</taxon>
        <taxon>Basidiomycota</taxon>
        <taxon>Agaricomycotina</taxon>
        <taxon>Agaricomycetes</taxon>
        <taxon>Polyporales</taxon>
        <taxon>Polyporaceae</taxon>
        <taxon>Dichomitus</taxon>
    </lineage>
</organism>
<dbReference type="EC" id="3.6.4.-" evidence="4"/>
<dbReference type="AlphaFoldDB" id="A0A4V6MW73"/>
<dbReference type="GO" id="GO:0042393">
    <property type="term" value="F:histone binding"/>
    <property type="evidence" value="ECO:0007669"/>
    <property type="project" value="TreeGrafter"/>
</dbReference>
<reference evidence="5 6" key="1">
    <citation type="submission" date="2019-01" db="EMBL/GenBank/DDBJ databases">
        <title>Draft genome sequences of three monokaryotic isolates of the white-rot basidiomycete fungus Dichomitus squalens.</title>
        <authorList>
            <consortium name="DOE Joint Genome Institute"/>
            <person name="Lopez S.C."/>
            <person name="Andreopoulos B."/>
            <person name="Pangilinan J."/>
            <person name="Lipzen A."/>
            <person name="Riley R."/>
            <person name="Ahrendt S."/>
            <person name="Ng V."/>
            <person name="Barry K."/>
            <person name="Daum C."/>
            <person name="Grigoriev I.V."/>
            <person name="Hilden K.S."/>
            <person name="Makela M.R."/>
            <person name="de Vries R.P."/>
        </authorList>
    </citation>
    <scope>NUCLEOTIDE SEQUENCE [LARGE SCALE GENOMIC DNA]</scope>
    <source>
        <strain evidence="5 6">CBS 464.89</strain>
    </source>
</reference>
<dbReference type="Proteomes" id="UP000292082">
    <property type="component" value="Unassembled WGS sequence"/>
</dbReference>
<evidence type="ECO:0000256" key="4">
    <source>
        <dbReference type="RuleBase" id="RU368001"/>
    </source>
</evidence>
<comment type="subunit">
    <text evidence="4">Component of the INO80 chromatin-remodeling complex.</text>
</comment>
<comment type="domain">
    <text evidence="4">The DBINO region is involved in binding to DNA.</text>
</comment>
<dbReference type="EMBL" id="ML145243">
    <property type="protein sequence ID" value="TBU52629.1"/>
    <property type="molecule type" value="Genomic_DNA"/>
</dbReference>
<comment type="similarity">
    <text evidence="4">Belongs to the SNF2/RAD54 helicase family.</text>
</comment>
<dbReference type="PANTHER" id="PTHR45685:SF2">
    <property type="entry name" value="CHROMATIN-REMODELING ATPASE INO80"/>
    <property type="match status" value="1"/>
</dbReference>
<comment type="function">
    <text evidence="4">ATPase component of the INO80 complex which remodels chromatin by shifting nucleosomes and is involved in DNA repair.</text>
</comment>
<protein>
    <recommendedName>
        <fullName evidence="4">Chromatin-remodeling ATPase INO80</fullName>
        <ecNumber evidence="4">3.6.4.-</ecNumber>
    </recommendedName>
</protein>
<evidence type="ECO:0000256" key="3">
    <source>
        <dbReference type="ARBA" id="ARBA00022840"/>
    </source>
</evidence>
<keyword evidence="4" id="KW-0238">DNA-binding</keyword>
<comment type="subcellular location">
    <subcellularLocation>
        <location evidence="1 4">Nucleus</location>
    </subcellularLocation>
</comment>
<comment type="catalytic activity">
    <reaction evidence="4">
        <text>ATP + H2O = ADP + phosphate + H(+)</text>
        <dbReference type="Rhea" id="RHEA:13065"/>
        <dbReference type="ChEBI" id="CHEBI:15377"/>
        <dbReference type="ChEBI" id="CHEBI:15378"/>
        <dbReference type="ChEBI" id="CHEBI:30616"/>
        <dbReference type="ChEBI" id="CHEBI:43474"/>
        <dbReference type="ChEBI" id="CHEBI:456216"/>
    </reaction>
</comment>
<evidence type="ECO:0000256" key="2">
    <source>
        <dbReference type="ARBA" id="ARBA00022741"/>
    </source>
</evidence>
<evidence type="ECO:0000313" key="6">
    <source>
        <dbReference type="Proteomes" id="UP000292082"/>
    </source>
</evidence>
<dbReference type="STRING" id="114155.A0A4V6MW73"/>
<dbReference type="InterPro" id="IPR050520">
    <property type="entry name" value="INO80/SWR1_helicase"/>
</dbReference>
<dbReference type="GO" id="GO:0016887">
    <property type="term" value="F:ATP hydrolysis activity"/>
    <property type="evidence" value="ECO:0007669"/>
    <property type="project" value="TreeGrafter"/>
</dbReference>
<proteinExistence type="inferred from homology"/>
<dbReference type="PANTHER" id="PTHR45685">
    <property type="entry name" value="HELICASE SRCAP-RELATED"/>
    <property type="match status" value="1"/>
</dbReference>
<feature type="non-terminal residue" evidence="5">
    <location>
        <position position="1"/>
    </location>
</feature>
<dbReference type="Gene3D" id="3.40.50.300">
    <property type="entry name" value="P-loop containing nucleotide triphosphate hydrolases"/>
    <property type="match status" value="1"/>
</dbReference>
<keyword evidence="3 4" id="KW-0067">ATP-binding</keyword>
<dbReference type="GO" id="GO:0005524">
    <property type="term" value="F:ATP binding"/>
    <property type="evidence" value="ECO:0007669"/>
    <property type="project" value="UniProtKB-UniRule"/>
</dbReference>
<accession>A0A4V6MW73</accession>
<dbReference type="InterPro" id="IPR027417">
    <property type="entry name" value="P-loop_NTPase"/>
</dbReference>
<sequence>DSARSLMNLVMQFRKVCNHPELFERADAVAPFLFSDFGRSGPLNREGDFVQLPYSTRNPIEYTIPRLFLENGGL</sequence>
<dbReference type="GO" id="GO:0031011">
    <property type="term" value="C:Ino80 complex"/>
    <property type="evidence" value="ECO:0007669"/>
    <property type="project" value="UniProtKB-UniRule"/>
</dbReference>
<keyword evidence="4" id="KW-0234">DNA repair</keyword>
<dbReference type="GO" id="GO:0006281">
    <property type="term" value="P:DNA repair"/>
    <property type="evidence" value="ECO:0007669"/>
    <property type="project" value="UniProtKB-UniRule"/>
</dbReference>
<feature type="non-terminal residue" evidence="5">
    <location>
        <position position="74"/>
    </location>
</feature>
<evidence type="ECO:0000256" key="1">
    <source>
        <dbReference type="ARBA" id="ARBA00004123"/>
    </source>
</evidence>
<gene>
    <name evidence="5" type="ORF">BD310DRAFT_794578</name>
</gene>
<name>A0A4V6MW73_9APHY</name>
<keyword evidence="6" id="KW-1185">Reference proteome</keyword>
<keyword evidence="4" id="KW-0378">Hydrolase</keyword>
<dbReference type="GO" id="GO:0003677">
    <property type="term" value="F:DNA binding"/>
    <property type="evidence" value="ECO:0007669"/>
    <property type="project" value="UniProtKB-UniRule"/>
</dbReference>
<keyword evidence="2" id="KW-0547">Nucleotide-binding</keyword>
<keyword evidence="4" id="KW-0227">DNA damage</keyword>